<keyword evidence="10" id="KW-0539">Nucleus</keyword>
<evidence type="ECO:0000256" key="10">
    <source>
        <dbReference type="ARBA" id="ARBA00023242"/>
    </source>
</evidence>
<dbReference type="InterPro" id="IPR049636">
    <property type="entry name" value="HNF4-like_DBD"/>
</dbReference>
<keyword evidence="6" id="KW-0805">Transcription regulation</keyword>
<keyword evidence="3" id="KW-0479">Metal-binding</keyword>
<evidence type="ECO:0000256" key="7">
    <source>
        <dbReference type="ARBA" id="ARBA00023125"/>
    </source>
</evidence>
<keyword evidence="8" id="KW-0804">Transcription</keyword>
<evidence type="ECO:0000256" key="2">
    <source>
        <dbReference type="ARBA" id="ARBA00005993"/>
    </source>
</evidence>
<accession>A0A1I8BS74</accession>
<organism evidence="13 14">
    <name type="scientific">Meloidogyne hapla</name>
    <name type="common">Root-knot nematode worm</name>
    <dbReference type="NCBI Taxonomy" id="6305"/>
    <lineage>
        <taxon>Eukaryota</taxon>
        <taxon>Metazoa</taxon>
        <taxon>Ecdysozoa</taxon>
        <taxon>Nematoda</taxon>
        <taxon>Chromadorea</taxon>
        <taxon>Rhabditida</taxon>
        <taxon>Tylenchina</taxon>
        <taxon>Tylenchomorpha</taxon>
        <taxon>Tylenchoidea</taxon>
        <taxon>Meloidogynidae</taxon>
        <taxon>Meloidogyninae</taxon>
        <taxon>Meloidogyne</taxon>
    </lineage>
</organism>
<dbReference type="Pfam" id="PF00105">
    <property type="entry name" value="zf-C4"/>
    <property type="match status" value="1"/>
</dbReference>
<dbReference type="Proteomes" id="UP000095281">
    <property type="component" value="Unplaced"/>
</dbReference>
<dbReference type="InterPro" id="IPR000536">
    <property type="entry name" value="Nucl_hrmn_rcpt_lig-bd"/>
</dbReference>
<dbReference type="InterPro" id="IPR035500">
    <property type="entry name" value="NHR-like_dom_sf"/>
</dbReference>
<dbReference type="AlphaFoldDB" id="A0A1I8BS74"/>
<evidence type="ECO:0000256" key="1">
    <source>
        <dbReference type="ARBA" id="ARBA00004123"/>
    </source>
</evidence>
<evidence type="ECO:0000256" key="3">
    <source>
        <dbReference type="ARBA" id="ARBA00022723"/>
    </source>
</evidence>
<dbReference type="SUPFAM" id="SSF48508">
    <property type="entry name" value="Nuclear receptor ligand-binding domain"/>
    <property type="match status" value="1"/>
</dbReference>
<evidence type="ECO:0000256" key="8">
    <source>
        <dbReference type="ARBA" id="ARBA00023163"/>
    </source>
</evidence>
<keyword evidence="5" id="KW-0862">Zinc</keyword>
<evidence type="ECO:0000313" key="13">
    <source>
        <dbReference type="Proteomes" id="UP000095281"/>
    </source>
</evidence>
<dbReference type="Gene3D" id="1.10.565.10">
    <property type="entry name" value="Retinoid X Receptor"/>
    <property type="match status" value="1"/>
</dbReference>
<evidence type="ECO:0000256" key="6">
    <source>
        <dbReference type="ARBA" id="ARBA00023015"/>
    </source>
</evidence>
<dbReference type="PANTHER" id="PTHR47630:SF4">
    <property type="entry name" value="NUCLEAR HORMONE RECEPTOR FAMILY MEMBER NHR-62"/>
    <property type="match status" value="1"/>
</dbReference>
<dbReference type="InterPro" id="IPR052499">
    <property type="entry name" value="C.elegans_NHRs"/>
</dbReference>
<comment type="subcellular location">
    <subcellularLocation>
        <location evidence="1">Nucleus</location>
    </subcellularLocation>
</comment>
<evidence type="ECO:0000256" key="9">
    <source>
        <dbReference type="ARBA" id="ARBA00023170"/>
    </source>
</evidence>
<dbReference type="SUPFAM" id="SSF57716">
    <property type="entry name" value="Glucocorticoid receptor-like (DNA-binding domain)"/>
    <property type="match status" value="1"/>
</dbReference>
<keyword evidence="7" id="KW-0238">DNA-binding</keyword>
<dbReference type="Gene3D" id="3.30.50.10">
    <property type="entry name" value="Erythroid Transcription Factor GATA-1, subunit A"/>
    <property type="match status" value="1"/>
</dbReference>
<dbReference type="GO" id="GO:0008270">
    <property type="term" value="F:zinc ion binding"/>
    <property type="evidence" value="ECO:0007669"/>
    <property type="project" value="UniProtKB-KW"/>
</dbReference>
<dbReference type="Pfam" id="PF00104">
    <property type="entry name" value="Hormone_recep"/>
    <property type="match status" value="1"/>
</dbReference>
<dbReference type="PROSITE" id="PS51030">
    <property type="entry name" value="NUCLEAR_REC_DBD_2"/>
    <property type="match status" value="1"/>
</dbReference>
<evidence type="ECO:0000259" key="11">
    <source>
        <dbReference type="PROSITE" id="PS51030"/>
    </source>
</evidence>
<dbReference type="GO" id="GO:0003700">
    <property type="term" value="F:DNA-binding transcription factor activity"/>
    <property type="evidence" value="ECO:0007669"/>
    <property type="project" value="InterPro"/>
</dbReference>
<evidence type="ECO:0000256" key="4">
    <source>
        <dbReference type="ARBA" id="ARBA00022771"/>
    </source>
</evidence>
<evidence type="ECO:0000259" key="12">
    <source>
        <dbReference type="PROSITE" id="PS51843"/>
    </source>
</evidence>
<keyword evidence="9" id="KW-0675">Receptor</keyword>
<keyword evidence="4" id="KW-0863">Zinc-finger</keyword>
<dbReference type="SMART" id="SM00399">
    <property type="entry name" value="ZnF_C4"/>
    <property type="match status" value="1"/>
</dbReference>
<reference evidence="14" key="1">
    <citation type="submission" date="2016-11" db="UniProtKB">
        <authorList>
            <consortium name="WormBaseParasite"/>
        </authorList>
    </citation>
    <scope>IDENTIFICATION</scope>
</reference>
<proteinExistence type="inferred from homology"/>
<name>A0A1I8BS74_MELHA</name>
<dbReference type="WBParaSite" id="MhA1_Contig510.frz3.gene2">
    <property type="protein sequence ID" value="MhA1_Contig510.frz3.gene2"/>
    <property type="gene ID" value="MhA1_Contig510.frz3.gene2"/>
</dbReference>
<dbReference type="SMART" id="SM00430">
    <property type="entry name" value="HOLI"/>
    <property type="match status" value="1"/>
</dbReference>
<dbReference type="CDD" id="cd06960">
    <property type="entry name" value="NR_DBD_HNF4A"/>
    <property type="match status" value="1"/>
</dbReference>
<dbReference type="GO" id="GO:0005634">
    <property type="term" value="C:nucleus"/>
    <property type="evidence" value="ECO:0007669"/>
    <property type="project" value="UniProtKB-SubCell"/>
</dbReference>
<feature type="domain" description="Nuclear receptor" evidence="11">
    <location>
        <begin position="1"/>
        <end position="77"/>
    </location>
</feature>
<dbReference type="PROSITE" id="PS51843">
    <property type="entry name" value="NR_LBD"/>
    <property type="match status" value="1"/>
</dbReference>
<keyword evidence="13" id="KW-1185">Reference proteome</keyword>
<comment type="similarity">
    <text evidence="2">Belongs to the nuclear hormone receptor family.</text>
</comment>
<dbReference type="GO" id="GO:0000978">
    <property type="term" value="F:RNA polymerase II cis-regulatory region sequence-specific DNA binding"/>
    <property type="evidence" value="ECO:0007669"/>
    <property type="project" value="InterPro"/>
</dbReference>
<dbReference type="InterPro" id="IPR013088">
    <property type="entry name" value="Znf_NHR/GATA"/>
</dbReference>
<protein>
    <submittedName>
        <fullName evidence="14">Nuclear receptor domain-containing protein</fullName>
    </submittedName>
</protein>
<feature type="domain" description="NR LBD" evidence="12">
    <location>
        <begin position="213"/>
        <end position="465"/>
    </location>
</feature>
<evidence type="ECO:0000313" key="14">
    <source>
        <dbReference type="WBParaSite" id="MhA1_Contig510.frz3.gene2"/>
    </source>
</evidence>
<dbReference type="PANTHER" id="PTHR47630">
    <property type="entry name" value="NUCLEAR HORMONE RECEPTOR FAMILY-RELATED-RELATED"/>
    <property type="match status" value="1"/>
</dbReference>
<dbReference type="OMA" id="WWLCSTW"/>
<sequence length="465" mass="52928">MSSSPLPGPPISSHLNNSICAVCGDTGFFRRSIWSQKLYKCHINGECKLIKEQRNSCRFCRLKKCLAVGMNPRAIQSERVLPPSQTENNEIRIVSSCISTEKVFVQSFRSIETQTDSSSRISEFDQTTKFQQQIFNSLISQTVSSLKNDNLSICNLCKNNIEQQINEKTSINGLNTKMVNNTLPLIFDMDCQFKEQKVKELVKIQKSVFNRTDKIELSQQIQNSNDLSDTEFINLFKNPTMLCARTEIDLSAKRIATVTDAKNDWYRCIVLFIDFLKALPEMEKFSIEDQIIITIARFPAFHWALCALWTLKTGIDKGICYCNGSYFPRESSLQCILVESKCVEGMFTILVEPLSKLQLNENEIILFYIIVIISSTIPDLSEKSKEKFSLLKQHYFSLLYNNIFCKIISSNEFENCKEFTTDEASIQASVRAGNILILCSAITEMTHISSNNIQANNILQLLVSI</sequence>
<dbReference type="InterPro" id="IPR001628">
    <property type="entry name" value="Znf_hrmn_rcpt"/>
</dbReference>
<evidence type="ECO:0000256" key="5">
    <source>
        <dbReference type="ARBA" id="ARBA00022833"/>
    </source>
</evidence>